<feature type="non-terminal residue" evidence="1">
    <location>
        <position position="1"/>
    </location>
</feature>
<proteinExistence type="predicted"/>
<protein>
    <submittedName>
        <fullName evidence="1">Uncharacterized protein</fullName>
    </submittedName>
</protein>
<organism evidence="1 2">
    <name type="scientific">Armillaria borealis</name>
    <dbReference type="NCBI Taxonomy" id="47425"/>
    <lineage>
        <taxon>Eukaryota</taxon>
        <taxon>Fungi</taxon>
        <taxon>Dikarya</taxon>
        <taxon>Basidiomycota</taxon>
        <taxon>Agaricomycotina</taxon>
        <taxon>Agaricomycetes</taxon>
        <taxon>Agaricomycetidae</taxon>
        <taxon>Agaricales</taxon>
        <taxon>Marasmiineae</taxon>
        <taxon>Physalacriaceae</taxon>
        <taxon>Armillaria</taxon>
    </lineage>
</organism>
<comment type="caution">
    <text evidence="1">The sequence shown here is derived from an EMBL/GenBank/DDBJ whole genome shotgun (WGS) entry which is preliminary data.</text>
</comment>
<evidence type="ECO:0000313" key="2">
    <source>
        <dbReference type="Proteomes" id="UP001175226"/>
    </source>
</evidence>
<feature type="non-terminal residue" evidence="1">
    <location>
        <position position="234"/>
    </location>
</feature>
<dbReference type="Proteomes" id="UP001175226">
    <property type="component" value="Unassembled WGS sequence"/>
</dbReference>
<reference evidence="1" key="1">
    <citation type="submission" date="2023-06" db="EMBL/GenBank/DDBJ databases">
        <authorList>
            <consortium name="Lawrence Berkeley National Laboratory"/>
            <person name="Ahrendt S."/>
            <person name="Sahu N."/>
            <person name="Indic B."/>
            <person name="Wong-Bajracharya J."/>
            <person name="Merenyi Z."/>
            <person name="Ke H.-M."/>
            <person name="Monk M."/>
            <person name="Kocsube S."/>
            <person name="Drula E."/>
            <person name="Lipzen A."/>
            <person name="Balint B."/>
            <person name="Henrissat B."/>
            <person name="Andreopoulos B."/>
            <person name="Martin F.M."/>
            <person name="Harder C.B."/>
            <person name="Rigling D."/>
            <person name="Ford K.L."/>
            <person name="Foster G.D."/>
            <person name="Pangilinan J."/>
            <person name="Papanicolaou A."/>
            <person name="Barry K."/>
            <person name="LaButti K."/>
            <person name="Viragh M."/>
            <person name="Koriabine M."/>
            <person name="Yan M."/>
            <person name="Riley R."/>
            <person name="Champramary S."/>
            <person name="Plett K.L."/>
            <person name="Tsai I.J."/>
            <person name="Slot J."/>
            <person name="Sipos G."/>
            <person name="Plett J."/>
            <person name="Nagy L.G."/>
            <person name="Grigoriev I.V."/>
        </authorList>
    </citation>
    <scope>NUCLEOTIDE SEQUENCE</scope>
    <source>
        <strain evidence="1">FPL87.14</strain>
    </source>
</reference>
<dbReference type="EMBL" id="JAUEPT010000059">
    <property type="protein sequence ID" value="KAK0435835.1"/>
    <property type="molecule type" value="Genomic_DNA"/>
</dbReference>
<evidence type="ECO:0000313" key="1">
    <source>
        <dbReference type="EMBL" id="KAK0435835.1"/>
    </source>
</evidence>
<gene>
    <name evidence="1" type="ORF">EV421DRAFT_1667242</name>
</gene>
<keyword evidence="2" id="KW-1185">Reference proteome</keyword>
<sequence length="234" mass="26661">NNSCAYDSLVFVLYNIWLTDPISFTANFHTMNSEWLGLMSGSFQKHLCKEYTLEQVRDYIRRKLCNAFPNYFTFGNNTSVEGLVSKIFTSSVVFNKSYHICSNEHQSHSTESFNCSLYPGGTGNVQWTTIQDFFNICDNRPLPYSYIVCGGPMQKKDKIVHAPILIAVIVSCTLTPADHALYINVNNNITQYKLHGIIDYGDKHFTARYIDKNQTVWFNDGIKTGRSSIEEGDI</sequence>
<accession>A0AA39J477</accession>
<name>A0AA39J477_9AGAR</name>
<dbReference type="AlphaFoldDB" id="A0AA39J477"/>